<comment type="caution">
    <text evidence="1">The sequence shown here is derived from an EMBL/GenBank/DDBJ whole genome shotgun (WGS) entry which is preliminary data.</text>
</comment>
<protein>
    <submittedName>
        <fullName evidence="1">Uncharacterized protein</fullName>
    </submittedName>
</protein>
<proteinExistence type="predicted"/>
<name>A0A6N6WA67_9BURK</name>
<organism evidence="1 2">
    <name type="scientific">Paraburkholderia madseniana</name>
    <dbReference type="NCBI Taxonomy" id="2599607"/>
    <lineage>
        <taxon>Bacteria</taxon>
        <taxon>Pseudomonadati</taxon>
        <taxon>Pseudomonadota</taxon>
        <taxon>Betaproteobacteria</taxon>
        <taxon>Burkholderiales</taxon>
        <taxon>Burkholderiaceae</taxon>
        <taxon>Paraburkholderia</taxon>
    </lineage>
</organism>
<gene>
    <name evidence="1" type="ORF">FSO04_24360</name>
</gene>
<dbReference type="EMBL" id="VOSW01000048">
    <property type="protein sequence ID" value="KAE8757356.1"/>
    <property type="molecule type" value="Genomic_DNA"/>
</dbReference>
<sequence length="234" mass="26317">MPEDIRSIQHGTRNVSAMQQTADCKRWRARLNLYKPTSLEIDVTDEEIIDLVKNVTGWTIHFKTSFDPLGHFYSVASNKASVQQIIDIARALLSASQLAVWTHTQRSVLRQCISQAIYEGMPEREKVLHSILAASPAAPAQSGEPVAWRCRHSEGEKWHYGLTPQNWWECQALYAGPQPAQTERALMGEQRGAIRWALDFLKRHQYETGSVFDGYAKAYNALLAAQPASGATHE</sequence>
<dbReference type="RefSeq" id="WP_154563262.1">
    <property type="nucleotide sequence ID" value="NZ_VOSW01000048.1"/>
</dbReference>
<dbReference type="OrthoDB" id="10018633at2"/>
<dbReference type="Proteomes" id="UP000463700">
    <property type="component" value="Unassembled WGS sequence"/>
</dbReference>
<evidence type="ECO:0000313" key="2">
    <source>
        <dbReference type="Proteomes" id="UP000463700"/>
    </source>
</evidence>
<accession>A0A6N6WA67</accession>
<reference evidence="1 2" key="1">
    <citation type="journal article" date="2020" name="Int. J. Syst. Evol. Microbiol.">
        <title>Paraburkholderia madseniana sp. nov., a phenolic acid-degrading bacterium isolated from acidic forest soil.</title>
        <authorList>
            <person name="Wilhelm R.C."/>
            <person name="Murphy S.J.L."/>
            <person name="Feriancek N.M."/>
            <person name="Karasz D.C."/>
            <person name="DeRito C.M."/>
            <person name="Newman J.D."/>
            <person name="Buckley D.H."/>
        </authorList>
    </citation>
    <scope>NUCLEOTIDE SEQUENCE [LARGE SCALE GENOMIC DNA]</scope>
    <source>
        <strain evidence="1 2">RP11</strain>
    </source>
</reference>
<evidence type="ECO:0000313" key="1">
    <source>
        <dbReference type="EMBL" id="KAE8757356.1"/>
    </source>
</evidence>
<dbReference type="AlphaFoldDB" id="A0A6N6WA67"/>